<dbReference type="GO" id="GO:0006310">
    <property type="term" value="P:DNA recombination"/>
    <property type="evidence" value="ECO:0007669"/>
    <property type="project" value="TreeGrafter"/>
</dbReference>
<dbReference type="PANTHER" id="PTHR34611:SF2">
    <property type="entry name" value="INACTIVE RECOMBINATION-PROMOTING NUCLEASE-LIKE PROTEIN RPNE-RELATED"/>
    <property type="match status" value="1"/>
</dbReference>
<evidence type="ECO:0000313" key="3">
    <source>
        <dbReference type="Proteomes" id="UP000216438"/>
    </source>
</evidence>
<dbReference type="AlphaFoldDB" id="A0A249E168"/>
<reference evidence="2 3" key="2">
    <citation type="submission" date="2017-09" db="EMBL/GenBank/DDBJ databases">
        <title>The genome of whitefly Bemisia tabaci, a global crop pest, provides novel insights into virus transmission, host adaptation and insecticide resistance.</title>
        <authorList>
            <person name="Kaur N."/>
            <person name="Kliot A."/>
            <person name="Pinheiro P.V."/>
            <person name="Luan J."/>
            <person name="Zheng Y."/>
            <person name="Liu W."/>
            <person name="Sun H."/>
            <person name="Yang X."/>
            <person name="Xu Y."/>
            <person name="Luo Y."/>
            <person name="Kruse A."/>
            <person name="Fisher T.W."/>
            <person name="Nelson D.R."/>
            <person name="Elimelech M."/>
            <person name="MacCoss M."/>
            <person name="Johnson R."/>
            <person name="Cohen E."/>
            <person name="Hunter W.B."/>
            <person name="Brown J.K."/>
            <person name="Jander G."/>
            <person name="Cilia M."/>
            <person name="Douglas A.E."/>
            <person name="Ghanim M."/>
            <person name="Simmons A.M."/>
            <person name="Wintermantel W.M."/>
            <person name="Ling K.-S."/>
            <person name="Fei Z."/>
        </authorList>
    </citation>
    <scope>NUCLEOTIDE SEQUENCE [LARGE SCALE GENOMIC DNA]</scope>
    <source>
        <strain evidence="2 3">MEAM1</strain>
    </source>
</reference>
<reference evidence="3" key="1">
    <citation type="submission" date="2016-06" db="EMBL/GenBank/DDBJ databases">
        <authorList>
            <person name="Chen W."/>
            <person name="Hasegawa D.K."/>
        </authorList>
    </citation>
    <scope>NUCLEOTIDE SEQUENCE [LARGE SCALE GENOMIC DNA]</scope>
    <source>
        <strain evidence="3">MEAM1</strain>
    </source>
</reference>
<proteinExistence type="predicted"/>
<dbReference type="Pfam" id="PF04754">
    <property type="entry name" value="Transposase_31"/>
    <property type="match status" value="1"/>
</dbReference>
<dbReference type="InterPro" id="IPR006842">
    <property type="entry name" value="Transposase_31"/>
</dbReference>
<dbReference type="EMBL" id="CP016303">
    <property type="protein sequence ID" value="ASX26907.1"/>
    <property type="molecule type" value="Genomic_DNA"/>
</dbReference>
<feature type="domain" description="Transposase (putative) YhgA-like" evidence="1">
    <location>
        <begin position="8"/>
        <end position="83"/>
    </location>
</feature>
<sequence>MTKSSLPQHDFLFKKFLGDIAVARDFLEVHLPPDLRERCDFSTLTMESGSFIEEDHLRTQCSDMLYFVQMNKGKGYVYELVEH</sequence>
<name>A0A249E168_9ENTR</name>
<accession>A0A249E168</accession>
<dbReference type="InterPro" id="IPR051699">
    <property type="entry name" value="Rpn/YhgA-like_nuclease"/>
</dbReference>
<gene>
    <name evidence="2" type="ORF">BA171_07895</name>
</gene>
<dbReference type="PANTHER" id="PTHR34611">
    <property type="match status" value="1"/>
</dbReference>
<protein>
    <recommendedName>
        <fullName evidence="1">Transposase (putative) YhgA-like domain-containing protein</fullName>
    </recommendedName>
</protein>
<organism evidence="2 3">
    <name type="scientific">Candidatus Hamiltonella defensa</name>
    <name type="common">Bemisia tabaci</name>
    <dbReference type="NCBI Taxonomy" id="672795"/>
    <lineage>
        <taxon>Bacteria</taxon>
        <taxon>Pseudomonadati</taxon>
        <taxon>Pseudomonadota</taxon>
        <taxon>Gammaproteobacteria</taxon>
        <taxon>Enterobacterales</taxon>
        <taxon>Enterobacteriaceae</taxon>
        <taxon>aphid secondary symbionts</taxon>
        <taxon>Candidatus Williamhamiltonella</taxon>
    </lineage>
</organism>
<dbReference type="GO" id="GO:1990238">
    <property type="term" value="F:double-stranded DNA endonuclease activity"/>
    <property type="evidence" value="ECO:0007669"/>
    <property type="project" value="TreeGrafter"/>
</dbReference>
<evidence type="ECO:0000259" key="1">
    <source>
        <dbReference type="Pfam" id="PF04754"/>
    </source>
</evidence>
<dbReference type="Proteomes" id="UP000216438">
    <property type="component" value="Chromosome"/>
</dbReference>
<evidence type="ECO:0000313" key="2">
    <source>
        <dbReference type="EMBL" id="ASX26907.1"/>
    </source>
</evidence>